<evidence type="ECO:0000256" key="2">
    <source>
        <dbReference type="SAM" id="MobiDB-lite"/>
    </source>
</evidence>
<dbReference type="InterPro" id="IPR036638">
    <property type="entry name" value="HLH_DNA-bd_sf"/>
</dbReference>
<evidence type="ECO:0000313" key="4">
    <source>
        <dbReference type="EMBL" id="KKA31064.1"/>
    </source>
</evidence>
<dbReference type="AlphaFoldDB" id="A0A0F4ZKB2"/>
<dbReference type="SMART" id="SM00353">
    <property type="entry name" value="HLH"/>
    <property type="match status" value="1"/>
</dbReference>
<feature type="compositionally biased region" description="Low complexity" evidence="2">
    <location>
        <begin position="40"/>
        <end position="53"/>
    </location>
</feature>
<dbReference type="InterPro" id="IPR052099">
    <property type="entry name" value="Regulatory_TF_Diverse"/>
</dbReference>
<accession>A0A0F4ZKB2</accession>
<proteinExistence type="predicted"/>
<name>A0A0F4ZKB2_9PEZI</name>
<dbReference type="SUPFAM" id="SSF47459">
    <property type="entry name" value="HLH, helix-loop-helix DNA-binding domain"/>
    <property type="match status" value="1"/>
</dbReference>
<dbReference type="Gene3D" id="4.10.280.10">
    <property type="entry name" value="Helix-loop-helix DNA-binding domain"/>
    <property type="match status" value="1"/>
</dbReference>
<feature type="coiled-coil region" evidence="1">
    <location>
        <begin position="245"/>
        <end position="272"/>
    </location>
</feature>
<gene>
    <name evidence="4" type="ORF">TD95_002562</name>
</gene>
<feature type="region of interest" description="Disordered" evidence="2">
    <location>
        <begin position="122"/>
        <end position="176"/>
    </location>
</feature>
<dbReference type="PANTHER" id="PTHR47336:SF2">
    <property type="entry name" value="TRANSCRIPTION FACTOR HMS1-RELATED"/>
    <property type="match status" value="1"/>
</dbReference>
<organism evidence="4 5">
    <name type="scientific">Thielaviopsis punctulata</name>
    <dbReference type="NCBI Taxonomy" id="72032"/>
    <lineage>
        <taxon>Eukaryota</taxon>
        <taxon>Fungi</taxon>
        <taxon>Dikarya</taxon>
        <taxon>Ascomycota</taxon>
        <taxon>Pezizomycotina</taxon>
        <taxon>Sordariomycetes</taxon>
        <taxon>Hypocreomycetidae</taxon>
        <taxon>Microascales</taxon>
        <taxon>Ceratocystidaceae</taxon>
        <taxon>Thielaviopsis</taxon>
    </lineage>
</organism>
<sequence length="286" mass="30952">MSQSPMDYYNKQMLSQTYSMSPTSPFSEHFSPFGNDMWLSQQQQQQQQQQQSSKPFYVSPDAIMPRGLSTSPPVLPLDLDSVPYTTADLFPTSPIAPSQPLLFSQQPAFASPPYDLLASPPAVHAAAHKSPSSGSARSSSSSPSPTPSSPVRRAAPRAASGLVSGRRTTLPPKKTTHNMIEKRYRNNLNDKIAALRDAIPAMRVMVQRLESQAVSGGEPGSVEDEDEEDLDGLAPANKVNKATILSKATEYIAHLEAKNRALAAENSELKSKVSGLEMMVGDAVWP</sequence>
<comment type="caution">
    <text evidence="4">The sequence shown here is derived from an EMBL/GenBank/DDBJ whole genome shotgun (WGS) entry which is preliminary data.</text>
</comment>
<reference evidence="4 5" key="1">
    <citation type="submission" date="2015-03" db="EMBL/GenBank/DDBJ databases">
        <authorList>
            <person name="Radwan O."/>
            <person name="Al-Naeli F.A."/>
            <person name="Rendon G.A."/>
            <person name="Fields C."/>
        </authorList>
    </citation>
    <scope>NUCLEOTIDE SEQUENCE [LARGE SCALE GENOMIC DNA]</scope>
    <source>
        <strain evidence="4">CR-DP1</strain>
    </source>
</reference>
<feature type="region of interest" description="Disordered" evidence="2">
    <location>
        <begin position="19"/>
        <end position="74"/>
    </location>
</feature>
<dbReference type="GO" id="GO:0046983">
    <property type="term" value="F:protein dimerization activity"/>
    <property type="evidence" value="ECO:0007669"/>
    <property type="project" value="InterPro"/>
</dbReference>
<dbReference type="OrthoDB" id="2133190at2759"/>
<dbReference type="Pfam" id="PF00010">
    <property type="entry name" value="HLH"/>
    <property type="match status" value="1"/>
</dbReference>
<dbReference type="PANTHER" id="PTHR47336">
    <property type="entry name" value="TRANSCRIPTION FACTOR HMS1-RELATED"/>
    <property type="match status" value="1"/>
</dbReference>
<evidence type="ECO:0000313" key="5">
    <source>
        <dbReference type="Proteomes" id="UP000033483"/>
    </source>
</evidence>
<dbReference type="EMBL" id="LAEV01000101">
    <property type="protein sequence ID" value="KKA31064.1"/>
    <property type="molecule type" value="Genomic_DNA"/>
</dbReference>
<evidence type="ECO:0000259" key="3">
    <source>
        <dbReference type="PROSITE" id="PS50888"/>
    </source>
</evidence>
<keyword evidence="1" id="KW-0175">Coiled coil</keyword>
<protein>
    <recommendedName>
        <fullName evidence="3">BHLH domain-containing protein</fullName>
    </recommendedName>
</protein>
<feature type="domain" description="BHLH" evidence="3">
    <location>
        <begin position="172"/>
        <end position="255"/>
    </location>
</feature>
<keyword evidence="5" id="KW-1185">Reference proteome</keyword>
<evidence type="ECO:0000256" key="1">
    <source>
        <dbReference type="SAM" id="Coils"/>
    </source>
</evidence>
<feature type="compositionally biased region" description="Low complexity" evidence="2">
    <location>
        <begin position="130"/>
        <end position="160"/>
    </location>
</feature>
<dbReference type="Proteomes" id="UP000033483">
    <property type="component" value="Unassembled WGS sequence"/>
</dbReference>
<dbReference type="CDD" id="cd11399">
    <property type="entry name" value="bHLHzip_scHMS1_like"/>
    <property type="match status" value="1"/>
</dbReference>
<dbReference type="InterPro" id="IPR011598">
    <property type="entry name" value="bHLH_dom"/>
</dbReference>
<dbReference type="PROSITE" id="PS50888">
    <property type="entry name" value="BHLH"/>
    <property type="match status" value="1"/>
</dbReference>